<feature type="compositionally biased region" description="Basic and acidic residues" evidence="1">
    <location>
        <begin position="1"/>
        <end position="17"/>
    </location>
</feature>
<accession>G3Q567</accession>
<feature type="region of interest" description="Disordered" evidence="1">
    <location>
        <begin position="1"/>
        <end position="21"/>
    </location>
</feature>
<protein>
    <submittedName>
        <fullName evidence="2">Uncharacterized protein</fullName>
    </submittedName>
</protein>
<reference evidence="2" key="1">
    <citation type="submission" date="2006-01" db="EMBL/GenBank/DDBJ databases">
        <authorList>
            <person name="Lindblad-Toh K."/>
            <person name="Mauceli E."/>
            <person name="Grabherr M."/>
            <person name="Chang J.L."/>
            <person name="Lander E.S."/>
        </authorList>
    </citation>
    <scope>NUCLEOTIDE SEQUENCE [LARGE SCALE GENOMIC DNA]</scope>
</reference>
<name>G3Q567_GASAC</name>
<proteinExistence type="predicted"/>
<sequence>QLLRRVREGKGRAHGTRESLPTHSSLANLLLDFRRLSCARSRRRRVFSPWKKRRSDTSPRSSLVRNKKTAHCWLALCGASGLGGNIDNTYCFALLLWINRVGMERTVDSGSK</sequence>
<dbReference type="Bgee" id="ENSGACG00000018927">
    <property type="expression patterns" value="Expressed in telencephalon and 3 other cell types or tissues"/>
</dbReference>
<dbReference type="Ensembl" id="ENSGACT00000025072.1">
    <property type="protein sequence ID" value="ENSGACP00000025023.1"/>
    <property type="gene ID" value="ENSGACG00000018927.1"/>
</dbReference>
<dbReference type="InParanoid" id="G3Q567"/>
<dbReference type="AlphaFoldDB" id="G3Q567"/>
<organism evidence="2">
    <name type="scientific">Gasterosteus aculeatus</name>
    <name type="common">Three-spined stickleback</name>
    <dbReference type="NCBI Taxonomy" id="69293"/>
    <lineage>
        <taxon>Eukaryota</taxon>
        <taxon>Metazoa</taxon>
        <taxon>Chordata</taxon>
        <taxon>Craniata</taxon>
        <taxon>Vertebrata</taxon>
        <taxon>Euteleostomi</taxon>
        <taxon>Actinopterygii</taxon>
        <taxon>Neopterygii</taxon>
        <taxon>Teleostei</taxon>
        <taxon>Neoteleostei</taxon>
        <taxon>Acanthomorphata</taxon>
        <taxon>Eupercaria</taxon>
        <taxon>Perciformes</taxon>
        <taxon>Cottioidei</taxon>
        <taxon>Gasterosteales</taxon>
        <taxon>Gasterosteidae</taxon>
        <taxon>Gasterosteus</taxon>
    </lineage>
</organism>
<evidence type="ECO:0000256" key="1">
    <source>
        <dbReference type="SAM" id="MobiDB-lite"/>
    </source>
</evidence>
<evidence type="ECO:0000313" key="2">
    <source>
        <dbReference type="Ensembl" id="ENSGACP00000025023.1"/>
    </source>
</evidence>
<reference evidence="2" key="2">
    <citation type="submission" date="2024-04" db="UniProtKB">
        <authorList>
            <consortium name="Ensembl"/>
        </authorList>
    </citation>
    <scope>IDENTIFICATION</scope>
</reference>